<dbReference type="eggNOG" id="arCOG10154">
    <property type="taxonomic scope" value="Archaea"/>
</dbReference>
<dbReference type="EMBL" id="FOIS01000003">
    <property type="protein sequence ID" value="SEW13383.1"/>
    <property type="molecule type" value="Genomic_DNA"/>
</dbReference>
<dbReference type="STRING" id="1202768.SAMN05216285_2536"/>
<evidence type="ECO:0000313" key="3">
    <source>
        <dbReference type="Proteomes" id="UP000183275"/>
    </source>
</evidence>
<accession>A0A1I0PG97</accession>
<dbReference type="AlphaFoldDB" id="A0A1I0PG97"/>
<evidence type="ECO:0000313" key="2">
    <source>
        <dbReference type="EMBL" id="SEW13383.1"/>
    </source>
</evidence>
<keyword evidence="3" id="KW-1185">Reference proteome</keyword>
<protein>
    <submittedName>
        <fullName evidence="2">Uncharacterized protein</fullName>
    </submittedName>
</protein>
<proteinExistence type="predicted"/>
<evidence type="ECO:0000256" key="1">
    <source>
        <dbReference type="SAM" id="MobiDB-lite"/>
    </source>
</evidence>
<feature type="region of interest" description="Disordered" evidence="1">
    <location>
        <begin position="138"/>
        <end position="160"/>
    </location>
</feature>
<organism evidence="2 3">
    <name type="scientific">Natrinema salifodinae</name>
    <dbReference type="NCBI Taxonomy" id="1202768"/>
    <lineage>
        <taxon>Archaea</taxon>
        <taxon>Methanobacteriati</taxon>
        <taxon>Methanobacteriota</taxon>
        <taxon>Stenosarchaea group</taxon>
        <taxon>Halobacteria</taxon>
        <taxon>Halobacteriales</taxon>
        <taxon>Natrialbaceae</taxon>
        <taxon>Natrinema</taxon>
    </lineage>
</organism>
<dbReference type="RefSeq" id="WP_074854743.1">
    <property type="nucleotide sequence ID" value="NZ_FOIS01000003.1"/>
</dbReference>
<name>A0A1I0PG97_9EURY</name>
<feature type="compositionally biased region" description="Acidic residues" evidence="1">
    <location>
        <begin position="1"/>
        <end position="24"/>
    </location>
</feature>
<gene>
    <name evidence="2" type="ORF">SAMN05216285_2536</name>
</gene>
<feature type="region of interest" description="Disordered" evidence="1">
    <location>
        <begin position="1"/>
        <end position="38"/>
    </location>
</feature>
<sequence length="160" mass="18262">MATDDSPTDLDAESDPGTDADGEPESVPAEPDSTPSLSETELEALHEVELGLEWTQRAQGCLLEFHHATGHGMDHLARGEELLRAAGRDDLADAIRTDLLPHGVVDEDRWSYDVLEDFQETLLAETRTLERRVRRELADGERHVRERRQERTWKRRARER</sequence>
<dbReference type="Proteomes" id="UP000183275">
    <property type="component" value="Unassembled WGS sequence"/>
</dbReference>
<reference evidence="3" key="1">
    <citation type="submission" date="2016-10" db="EMBL/GenBank/DDBJ databases">
        <authorList>
            <person name="Varghese N."/>
        </authorList>
    </citation>
    <scope>NUCLEOTIDE SEQUENCE [LARGE SCALE GENOMIC DNA]</scope>
    <source>
        <strain evidence="3">CGMCC 1.12284</strain>
    </source>
</reference>